<feature type="active site" description="For ring-opening step" evidence="4">
    <location>
        <position position="152"/>
    </location>
</feature>
<comment type="similarity">
    <text evidence="4">Belongs to the glucosamine/galactosamine-6-phosphate isomerase family. NagB subfamily.</text>
</comment>
<feature type="active site" description="Proton acceptor; for ring-opening step" evidence="4">
    <location>
        <position position="154"/>
    </location>
</feature>
<comment type="pathway">
    <text evidence="4">Amino-sugar metabolism; N-acetylneuraminate degradation; D-fructose 6-phosphate from N-acetylneuraminate: step 5/5.</text>
</comment>
<evidence type="ECO:0000256" key="3">
    <source>
        <dbReference type="ARBA" id="ARBA00023277"/>
    </source>
</evidence>
<accession>A0A517NUV7</accession>
<dbReference type="GO" id="GO:0006046">
    <property type="term" value="P:N-acetylglucosamine catabolic process"/>
    <property type="evidence" value="ECO:0007669"/>
    <property type="project" value="UniProtKB-UniRule"/>
</dbReference>
<keyword evidence="7" id="KW-1185">Reference proteome</keyword>
<evidence type="ECO:0000259" key="5">
    <source>
        <dbReference type="Pfam" id="PF01182"/>
    </source>
</evidence>
<proteinExistence type="inferred from homology"/>
<dbReference type="PROSITE" id="PS01161">
    <property type="entry name" value="GLC_GALNAC_ISOMERASE"/>
    <property type="match status" value="1"/>
</dbReference>
<dbReference type="GO" id="GO:0006043">
    <property type="term" value="P:glucosamine catabolic process"/>
    <property type="evidence" value="ECO:0007669"/>
    <property type="project" value="TreeGrafter"/>
</dbReference>
<evidence type="ECO:0000256" key="2">
    <source>
        <dbReference type="ARBA" id="ARBA00022801"/>
    </source>
</evidence>
<dbReference type="GO" id="GO:0005975">
    <property type="term" value="P:carbohydrate metabolic process"/>
    <property type="evidence" value="ECO:0007669"/>
    <property type="project" value="InterPro"/>
</dbReference>
<dbReference type="InterPro" id="IPR006148">
    <property type="entry name" value="Glc/Gal-6P_isomerase"/>
</dbReference>
<dbReference type="GO" id="GO:0019262">
    <property type="term" value="P:N-acetylneuraminate catabolic process"/>
    <property type="evidence" value="ECO:0007669"/>
    <property type="project" value="UniProtKB-UniRule"/>
</dbReference>
<protein>
    <recommendedName>
        <fullName evidence="4">Glucosamine-6-phosphate deaminase</fullName>
        <ecNumber evidence="4">3.5.99.6</ecNumber>
    </recommendedName>
    <alternativeName>
        <fullName evidence="4">GlcN6P deaminase</fullName>
        <shortName evidence="4">GNPDA</shortName>
    </alternativeName>
    <alternativeName>
        <fullName evidence="4">Glucosamine-6-phosphate isomerase</fullName>
    </alternativeName>
</protein>
<dbReference type="PANTHER" id="PTHR11280:SF5">
    <property type="entry name" value="GLUCOSAMINE-6-PHOSPHATE ISOMERASE"/>
    <property type="match status" value="1"/>
</dbReference>
<dbReference type="PANTHER" id="PTHR11280">
    <property type="entry name" value="GLUCOSAMINE-6-PHOSPHATE ISOMERASE"/>
    <property type="match status" value="1"/>
</dbReference>
<organism evidence="6 7">
    <name type="scientific">Stieleria marina</name>
    <dbReference type="NCBI Taxonomy" id="1930275"/>
    <lineage>
        <taxon>Bacteria</taxon>
        <taxon>Pseudomonadati</taxon>
        <taxon>Planctomycetota</taxon>
        <taxon>Planctomycetia</taxon>
        <taxon>Pirellulales</taxon>
        <taxon>Pirellulaceae</taxon>
        <taxon>Stieleria</taxon>
    </lineage>
</organism>
<dbReference type="NCBIfam" id="TIGR00502">
    <property type="entry name" value="nagB"/>
    <property type="match status" value="1"/>
</dbReference>
<dbReference type="RefSeq" id="WP_145418614.1">
    <property type="nucleotide sequence ID" value="NZ_CP036526.1"/>
</dbReference>
<dbReference type="GO" id="GO:0005737">
    <property type="term" value="C:cytoplasm"/>
    <property type="evidence" value="ECO:0007669"/>
    <property type="project" value="TreeGrafter"/>
</dbReference>
<name>A0A517NUV7_9BACT</name>
<comment type="function">
    <text evidence="4">Catalyzes the reversible isomerization-deamination of glucosamine 6-phosphate (GlcN6P) to form fructose 6-phosphate (Fru6P) and ammonium ion.</text>
</comment>
<dbReference type="AlphaFoldDB" id="A0A517NUV7"/>
<dbReference type="GO" id="GO:0004342">
    <property type="term" value="F:glucosamine-6-phosphate deaminase activity"/>
    <property type="evidence" value="ECO:0007669"/>
    <property type="project" value="UniProtKB-UniRule"/>
</dbReference>
<dbReference type="EC" id="3.5.99.6" evidence="4"/>
<evidence type="ECO:0000313" key="6">
    <source>
        <dbReference type="EMBL" id="QDT10906.1"/>
    </source>
</evidence>
<dbReference type="EMBL" id="CP036526">
    <property type="protein sequence ID" value="QDT10906.1"/>
    <property type="molecule type" value="Genomic_DNA"/>
</dbReference>
<feature type="domain" description="Glucosamine/galactosamine-6-phosphate isomerase" evidence="5">
    <location>
        <begin position="26"/>
        <end position="244"/>
    </location>
</feature>
<dbReference type="InterPro" id="IPR018321">
    <property type="entry name" value="Glucosamine6P_isomerase_CS"/>
</dbReference>
<comment type="catalytic activity">
    <reaction evidence="1 4">
        <text>alpha-D-glucosamine 6-phosphate + H2O = beta-D-fructose 6-phosphate + NH4(+)</text>
        <dbReference type="Rhea" id="RHEA:12172"/>
        <dbReference type="ChEBI" id="CHEBI:15377"/>
        <dbReference type="ChEBI" id="CHEBI:28938"/>
        <dbReference type="ChEBI" id="CHEBI:57634"/>
        <dbReference type="ChEBI" id="CHEBI:75989"/>
        <dbReference type="EC" id="3.5.99.6"/>
    </reaction>
</comment>
<keyword evidence="2 4" id="KW-0378">Hydrolase</keyword>
<evidence type="ECO:0000256" key="4">
    <source>
        <dbReference type="HAMAP-Rule" id="MF_01241"/>
    </source>
</evidence>
<reference evidence="6 7" key="1">
    <citation type="submission" date="2019-02" db="EMBL/GenBank/DDBJ databases">
        <title>Deep-cultivation of Planctomycetes and their phenomic and genomic characterization uncovers novel biology.</title>
        <authorList>
            <person name="Wiegand S."/>
            <person name="Jogler M."/>
            <person name="Boedeker C."/>
            <person name="Pinto D."/>
            <person name="Vollmers J."/>
            <person name="Rivas-Marin E."/>
            <person name="Kohn T."/>
            <person name="Peeters S.H."/>
            <person name="Heuer A."/>
            <person name="Rast P."/>
            <person name="Oberbeckmann S."/>
            <person name="Bunk B."/>
            <person name="Jeske O."/>
            <person name="Meyerdierks A."/>
            <person name="Storesund J.E."/>
            <person name="Kallscheuer N."/>
            <person name="Luecker S."/>
            <person name="Lage O.M."/>
            <person name="Pohl T."/>
            <person name="Merkel B.J."/>
            <person name="Hornburger P."/>
            <person name="Mueller R.-W."/>
            <person name="Bruemmer F."/>
            <person name="Labrenz M."/>
            <person name="Spormann A.M."/>
            <person name="Op den Camp H."/>
            <person name="Overmann J."/>
            <person name="Amann R."/>
            <person name="Jetten M.S.M."/>
            <person name="Mascher T."/>
            <person name="Medema M.H."/>
            <person name="Devos D.P."/>
            <person name="Kaster A.-K."/>
            <person name="Ovreas L."/>
            <person name="Rohde M."/>
            <person name="Galperin M.Y."/>
            <person name="Jogler C."/>
        </authorList>
    </citation>
    <scope>NUCLEOTIDE SEQUENCE [LARGE SCALE GENOMIC DNA]</scope>
    <source>
        <strain evidence="6 7">K23_9</strain>
    </source>
</reference>
<feature type="active site" description="For ring-opening step" evidence="4">
    <location>
        <position position="159"/>
    </location>
</feature>
<feature type="active site" description="Proton acceptor; for enolization step" evidence="4">
    <location>
        <position position="83"/>
    </location>
</feature>
<keyword evidence="3 4" id="KW-0119">Carbohydrate metabolism</keyword>
<dbReference type="GO" id="GO:0042802">
    <property type="term" value="F:identical protein binding"/>
    <property type="evidence" value="ECO:0007669"/>
    <property type="project" value="TreeGrafter"/>
</dbReference>
<dbReference type="InterPro" id="IPR004547">
    <property type="entry name" value="Glucosamine6P_isomerase"/>
</dbReference>
<evidence type="ECO:0000313" key="7">
    <source>
        <dbReference type="Proteomes" id="UP000319817"/>
    </source>
</evidence>
<dbReference type="Gene3D" id="3.40.50.1360">
    <property type="match status" value="1"/>
</dbReference>
<dbReference type="OrthoDB" id="9791139at2"/>
<dbReference type="SUPFAM" id="SSF100950">
    <property type="entry name" value="NagB/RpiA/CoA transferase-like"/>
    <property type="match status" value="1"/>
</dbReference>
<dbReference type="InterPro" id="IPR037171">
    <property type="entry name" value="NagB/RpiA_transferase-like"/>
</dbReference>
<dbReference type="Proteomes" id="UP000319817">
    <property type="component" value="Chromosome"/>
</dbReference>
<dbReference type="HAMAP" id="MF_01241">
    <property type="entry name" value="GlcN6P_deamin"/>
    <property type="match status" value="1"/>
</dbReference>
<dbReference type="UniPathway" id="UPA00629">
    <property type="reaction ID" value="UER00684"/>
</dbReference>
<gene>
    <name evidence="6" type="primary">nagB_2</name>
    <name evidence="4" type="synonym">nagB</name>
    <name evidence="6" type="ORF">K239x_28980</name>
</gene>
<dbReference type="FunFam" id="3.40.50.1360:FF:000003">
    <property type="entry name" value="Glucosamine-6-phosphate deaminase"/>
    <property type="match status" value="1"/>
</dbReference>
<comment type="caution">
    <text evidence="4">Lacks conserved residue(s) required for the propagation of feature annotation.</text>
</comment>
<dbReference type="Pfam" id="PF01182">
    <property type="entry name" value="Glucosamine_iso"/>
    <property type="match status" value="1"/>
</dbReference>
<sequence>MTSSDPPATAETTTPNPNVLICDNAEAASLRAAKLFAASLHSWPDLKIGLATGGTPVEMYAQLVRFYEQDLISFAEAKTFNLDEYVGLAADHPQSYRSFMEQQLFSHVNLDPRNAFLPNGMATDVDAEISRYEQLITDSGGIDLQLLGIGHNGHIAFNEPGSAPDSRTRLVDLTERTIASNARFFDSIDDVPKQAITMGIGTILEAKAIVLLALGSDKADAVRLAIEGEVSASHPASFLQTHANVTYVLDEAAAKGLSSALKQ</sequence>
<dbReference type="CDD" id="cd01399">
    <property type="entry name" value="GlcN6P_deaminase"/>
    <property type="match status" value="1"/>
</dbReference>
<evidence type="ECO:0000256" key="1">
    <source>
        <dbReference type="ARBA" id="ARBA00000644"/>
    </source>
</evidence>